<feature type="compositionally biased region" description="Basic residues" evidence="1">
    <location>
        <begin position="59"/>
        <end position="77"/>
    </location>
</feature>
<proteinExistence type="predicted"/>
<dbReference type="RefSeq" id="XP_020077634.1">
    <property type="nucleotide sequence ID" value="XM_020220783.1"/>
</dbReference>
<accession>A0A1E4RMS2</accession>
<dbReference type="Proteomes" id="UP000095085">
    <property type="component" value="Unassembled WGS sequence"/>
</dbReference>
<sequence length="84" mass="9121">MGLLENKLDSLITMIYDKRLVQGLSSSSGSLQSKDSFQSGSNDGDNVEASSSELEMGSSKKRSKNKKSKVCVKKARKEHAPKSL</sequence>
<protein>
    <submittedName>
        <fullName evidence="2">Uncharacterized protein</fullName>
    </submittedName>
</protein>
<organism evidence="2 3">
    <name type="scientific">Hyphopichia burtonii NRRL Y-1933</name>
    <dbReference type="NCBI Taxonomy" id="984485"/>
    <lineage>
        <taxon>Eukaryota</taxon>
        <taxon>Fungi</taxon>
        <taxon>Dikarya</taxon>
        <taxon>Ascomycota</taxon>
        <taxon>Saccharomycotina</taxon>
        <taxon>Pichiomycetes</taxon>
        <taxon>Debaryomycetaceae</taxon>
        <taxon>Hyphopichia</taxon>
    </lineage>
</organism>
<feature type="region of interest" description="Disordered" evidence="1">
    <location>
        <begin position="25"/>
        <end position="84"/>
    </location>
</feature>
<keyword evidence="3" id="KW-1185">Reference proteome</keyword>
<evidence type="ECO:0000256" key="1">
    <source>
        <dbReference type="SAM" id="MobiDB-lite"/>
    </source>
</evidence>
<name>A0A1E4RMS2_9ASCO</name>
<dbReference type="GeneID" id="30995333"/>
<dbReference type="EMBL" id="KV454539">
    <property type="protein sequence ID" value="ODV68567.1"/>
    <property type="molecule type" value="Genomic_DNA"/>
</dbReference>
<evidence type="ECO:0000313" key="2">
    <source>
        <dbReference type="EMBL" id="ODV68567.1"/>
    </source>
</evidence>
<gene>
    <name evidence="2" type="ORF">HYPBUDRAFT_151988</name>
</gene>
<reference evidence="3" key="1">
    <citation type="submission" date="2016-05" db="EMBL/GenBank/DDBJ databases">
        <title>Comparative genomics of biotechnologically important yeasts.</title>
        <authorList>
            <consortium name="DOE Joint Genome Institute"/>
            <person name="Riley R."/>
            <person name="Haridas S."/>
            <person name="Wolfe K.H."/>
            <person name="Lopes M.R."/>
            <person name="Hittinger C.T."/>
            <person name="Goker M."/>
            <person name="Salamov A."/>
            <person name="Wisecaver J."/>
            <person name="Long T.M."/>
            <person name="Aerts A.L."/>
            <person name="Barry K."/>
            <person name="Choi C."/>
            <person name="Clum A."/>
            <person name="Coughlan A.Y."/>
            <person name="Deshpande S."/>
            <person name="Douglass A.P."/>
            <person name="Hanson S.J."/>
            <person name="Klenk H.-P."/>
            <person name="Labutti K."/>
            <person name="Lapidus A."/>
            <person name="Lindquist E."/>
            <person name="Lipzen A."/>
            <person name="Meier-Kolthoff J.P."/>
            <person name="Ohm R.A."/>
            <person name="Otillar R.P."/>
            <person name="Pangilinan J."/>
            <person name="Peng Y."/>
            <person name="Rokas A."/>
            <person name="Rosa C.A."/>
            <person name="Scheuner C."/>
            <person name="Sibirny A.A."/>
            <person name="Slot J.C."/>
            <person name="Stielow J.B."/>
            <person name="Sun H."/>
            <person name="Kurtzman C.P."/>
            <person name="Blackwell M."/>
            <person name="Grigoriev I.V."/>
            <person name="Jeffries T.W."/>
        </authorList>
    </citation>
    <scope>NUCLEOTIDE SEQUENCE [LARGE SCALE GENOMIC DNA]</scope>
    <source>
        <strain evidence="3">NRRL Y-1933</strain>
    </source>
</reference>
<evidence type="ECO:0000313" key="3">
    <source>
        <dbReference type="Proteomes" id="UP000095085"/>
    </source>
</evidence>
<feature type="compositionally biased region" description="Polar residues" evidence="1">
    <location>
        <begin position="34"/>
        <end position="53"/>
    </location>
</feature>
<dbReference type="AlphaFoldDB" id="A0A1E4RMS2"/>